<dbReference type="GO" id="GO:0005886">
    <property type="term" value="C:plasma membrane"/>
    <property type="evidence" value="ECO:0007669"/>
    <property type="project" value="TreeGrafter"/>
</dbReference>
<dbReference type="EMBL" id="JTDY01009062">
    <property type="protein sequence ID" value="KOB64143.1"/>
    <property type="molecule type" value="Genomic_DNA"/>
</dbReference>
<accession>A0A0L7KLG5</accession>
<dbReference type="Proteomes" id="UP000037510">
    <property type="component" value="Unassembled WGS sequence"/>
</dbReference>
<evidence type="ECO:0000313" key="2">
    <source>
        <dbReference type="Proteomes" id="UP000037510"/>
    </source>
</evidence>
<proteinExistence type="predicted"/>
<comment type="caution">
    <text evidence="1">The sequence shown here is derived from an EMBL/GenBank/DDBJ whole genome shotgun (WGS) entry which is preliminary data.</text>
</comment>
<evidence type="ECO:0000313" key="1">
    <source>
        <dbReference type="EMBL" id="KOB64143.1"/>
    </source>
</evidence>
<keyword evidence="2" id="KW-1185">Reference proteome</keyword>
<sequence length="482" mass="54832">MDKPWVKASEDIRASLYCRNEQCDGQAGHVATKLTMYLLWVSYEIAVCLSVNVGIEDIRDALISVVHLLRLSEDKLERHEYREKALGQDVKRMLSGLEKKHRALEPMKGMISRMDDRLSNKASDEKSTQKKTNEALDNIQKSLQSLTTTDALRTMCQGIGVVEDGSIPQSSFVKHISEAEKLLTKYELKLNEYNGTRGTMDNEHLNEVALADEAWHNKMTEEMVSQGKEITKVQRFLSDAEGMWKELPRLNDLQLATNRTLDAIVNATENVKENQDKSVDKVTSKLREMGDRLEATNKDIQQMTSHGATSHCGLRYSTTTNCGRWATYKVIQQSLTQGNTMTERAYSDISRSYESLRTEVQRYDKLREMGDLQVTSRGATSHCELRYSTTTNCGRWATYKVIQQRLTQGNTMTERAYSDISRSYESLRTETADNVLATKKRIEYGVQQILMTMTELVLRQGKGLNTTFNDRQPGSDADEPEL</sequence>
<protein>
    <submittedName>
        <fullName evidence="1">Putative paramyosin</fullName>
    </submittedName>
</protein>
<name>A0A0L7KLG5_OPEBR</name>
<dbReference type="AlphaFoldDB" id="A0A0L7KLG5"/>
<dbReference type="PANTHER" id="PTHR39960">
    <property type="entry name" value="LD34147P"/>
    <property type="match status" value="1"/>
</dbReference>
<dbReference type="PANTHER" id="PTHR39960:SF1">
    <property type="entry name" value="LD34147P"/>
    <property type="match status" value="1"/>
</dbReference>
<reference evidence="1 2" key="1">
    <citation type="journal article" date="2015" name="Genome Biol. Evol.">
        <title>The genome of winter moth (Operophtera brumata) provides a genomic perspective on sexual dimorphism and phenology.</title>
        <authorList>
            <person name="Derks M.F."/>
            <person name="Smit S."/>
            <person name="Salis L."/>
            <person name="Schijlen E."/>
            <person name="Bossers A."/>
            <person name="Mateman C."/>
            <person name="Pijl A.S."/>
            <person name="de Ridder D."/>
            <person name="Groenen M.A."/>
            <person name="Visser M.E."/>
            <person name="Megens H.J."/>
        </authorList>
    </citation>
    <scope>NUCLEOTIDE SEQUENCE [LARGE SCALE GENOMIC DNA]</scope>
    <source>
        <strain evidence="1">WM2013NL</strain>
        <tissue evidence="1">Head and thorax</tissue>
    </source>
</reference>
<gene>
    <name evidence="1" type="ORF">OBRU01_24553</name>
</gene>
<organism evidence="1 2">
    <name type="scientific">Operophtera brumata</name>
    <name type="common">Winter moth</name>
    <name type="synonym">Phalaena brumata</name>
    <dbReference type="NCBI Taxonomy" id="104452"/>
    <lineage>
        <taxon>Eukaryota</taxon>
        <taxon>Metazoa</taxon>
        <taxon>Ecdysozoa</taxon>
        <taxon>Arthropoda</taxon>
        <taxon>Hexapoda</taxon>
        <taxon>Insecta</taxon>
        <taxon>Pterygota</taxon>
        <taxon>Neoptera</taxon>
        <taxon>Endopterygota</taxon>
        <taxon>Lepidoptera</taxon>
        <taxon>Glossata</taxon>
        <taxon>Ditrysia</taxon>
        <taxon>Geometroidea</taxon>
        <taxon>Geometridae</taxon>
        <taxon>Larentiinae</taxon>
        <taxon>Operophtera</taxon>
    </lineage>
</organism>